<evidence type="ECO:0000256" key="6">
    <source>
        <dbReference type="ARBA" id="ARBA00022960"/>
    </source>
</evidence>
<evidence type="ECO:0000313" key="18">
    <source>
        <dbReference type="Proteomes" id="UP000034107"/>
    </source>
</evidence>
<evidence type="ECO:0000256" key="4">
    <source>
        <dbReference type="ARBA" id="ARBA00022618"/>
    </source>
</evidence>
<accession>A0A0G1NPT5</accession>
<comment type="catalytic activity">
    <reaction evidence="15">
        <text>phosphoenolpyruvate + UDP-N-acetyl-alpha-D-glucosamine = UDP-N-acetyl-3-O-(1-carboxyvinyl)-alpha-D-glucosamine + phosphate</text>
        <dbReference type="Rhea" id="RHEA:18681"/>
        <dbReference type="ChEBI" id="CHEBI:43474"/>
        <dbReference type="ChEBI" id="CHEBI:57705"/>
        <dbReference type="ChEBI" id="CHEBI:58702"/>
        <dbReference type="ChEBI" id="CHEBI:68483"/>
        <dbReference type="EC" id="2.5.1.7"/>
    </reaction>
</comment>
<dbReference type="GO" id="GO:0005737">
    <property type="term" value="C:cytoplasm"/>
    <property type="evidence" value="ECO:0007669"/>
    <property type="project" value="UniProtKB-SubCell"/>
</dbReference>
<dbReference type="InterPro" id="IPR005750">
    <property type="entry name" value="UDP_GlcNAc_COvinyl_MurA"/>
</dbReference>
<feature type="domain" description="Enolpyruvate transferase" evidence="16">
    <location>
        <begin position="7"/>
        <end position="419"/>
    </location>
</feature>
<dbReference type="Pfam" id="PF00275">
    <property type="entry name" value="EPSP_synthase"/>
    <property type="match status" value="1"/>
</dbReference>
<dbReference type="InterPro" id="IPR036968">
    <property type="entry name" value="Enolpyruvate_Tfrase_sf"/>
</dbReference>
<evidence type="ECO:0000256" key="2">
    <source>
        <dbReference type="ARBA" id="ARBA00004752"/>
    </source>
</evidence>
<gene>
    <name evidence="17" type="ORF">UX31_C0003G0003</name>
</gene>
<evidence type="ECO:0000256" key="13">
    <source>
        <dbReference type="ARBA" id="ARBA00042443"/>
    </source>
</evidence>
<dbReference type="EMBL" id="LCLS01000003">
    <property type="protein sequence ID" value="KKU22337.1"/>
    <property type="molecule type" value="Genomic_DNA"/>
</dbReference>
<dbReference type="Gene3D" id="3.65.10.10">
    <property type="entry name" value="Enolpyruvate transferase domain"/>
    <property type="match status" value="2"/>
</dbReference>
<proteinExistence type="inferred from homology"/>
<sequence>MNICVSGNQVLSGTIHPSGSKNSVLALIPATILFDKPVTLENVPEIADVNRLVKILLKLGSKITWDKQKKTMQIDNKSLSLKDVTQEDVGSMRATTLLWGPLLGRFKDVDFSNFPGGCTLGVRTLEPHFEAFADMGVKVTQTRSGIKLDASTVKSGEIWLTEMSPTATENILMLAATIPGMTKIVGAASEPQVQDTCRFLISAGVQITGIGSNILEITGRKNLKNPGHFRIPSDHYEIGTFLIFGAVTGGKITVTDVDPLYNRPVLHEMKRLGLKVKTQDSQVTVLPNQQVSLEKRSNGQSMIIRAQPWPSLPVDMLPIFIPLVLTGNSGSVLFHNWMYEAALFWTSELLKLGANIVMCDPHRVIVNPGNKLRGATIEAPYIIRAAVSMVMAAMIAQGESTILNADALYRGHPHFSENLRLLGAKIEEID</sequence>
<reference evidence="17 18" key="1">
    <citation type="journal article" date="2015" name="Nature">
        <title>rRNA introns, odd ribosomes, and small enigmatic genomes across a large radiation of phyla.</title>
        <authorList>
            <person name="Brown C.T."/>
            <person name="Hug L.A."/>
            <person name="Thomas B.C."/>
            <person name="Sharon I."/>
            <person name="Castelle C.J."/>
            <person name="Singh A."/>
            <person name="Wilkins M.J."/>
            <person name="Williams K.H."/>
            <person name="Banfield J.F."/>
        </authorList>
    </citation>
    <scope>NUCLEOTIDE SEQUENCE [LARGE SCALE GENOMIC DNA]</scope>
</reference>
<comment type="subcellular location">
    <subcellularLocation>
        <location evidence="1">Cytoplasm</location>
    </subcellularLocation>
</comment>
<keyword evidence="7" id="KW-0573">Peptidoglycan synthesis</keyword>
<keyword evidence="8" id="KW-0131">Cell cycle</keyword>
<evidence type="ECO:0000256" key="3">
    <source>
        <dbReference type="ARBA" id="ARBA00022490"/>
    </source>
</evidence>
<evidence type="ECO:0000256" key="9">
    <source>
        <dbReference type="ARBA" id="ARBA00023316"/>
    </source>
</evidence>
<keyword evidence="4" id="KW-0132">Cell division</keyword>
<evidence type="ECO:0000256" key="7">
    <source>
        <dbReference type="ARBA" id="ARBA00022984"/>
    </source>
</evidence>
<evidence type="ECO:0000313" key="17">
    <source>
        <dbReference type="EMBL" id="KKU22337.1"/>
    </source>
</evidence>
<dbReference type="CDD" id="cd01555">
    <property type="entry name" value="UdpNAET"/>
    <property type="match status" value="1"/>
</dbReference>
<dbReference type="PANTHER" id="PTHR43783:SF1">
    <property type="entry name" value="UDP-N-ACETYLGLUCOSAMINE 1-CARBOXYVINYLTRANSFERASE"/>
    <property type="match status" value="1"/>
</dbReference>
<dbReference type="AlphaFoldDB" id="A0A0G1NPT5"/>
<evidence type="ECO:0000256" key="11">
    <source>
        <dbReference type="ARBA" id="ARBA00039108"/>
    </source>
</evidence>
<organism evidence="17 18">
    <name type="scientific">Candidatus Nomurabacteria bacterium GW2011_GWA1_46_11</name>
    <dbReference type="NCBI Taxonomy" id="1618732"/>
    <lineage>
        <taxon>Bacteria</taxon>
        <taxon>Candidatus Nomuraibacteriota</taxon>
    </lineage>
</organism>
<evidence type="ECO:0000256" key="10">
    <source>
        <dbReference type="ARBA" id="ARBA00038367"/>
    </source>
</evidence>
<comment type="similarity">
    <text evidence="10">Belongs to the EPSP synthase family. MurA subfamily.</text>
</comment>
<keyword evidence="9" id="KW-0961">Cell wall biogenesis/degradation</keyword>
<dbReference type="GO" id="GO:0051301">
    <property type="term" value="P:cell division"/>
    <property type="evidence" value="ECO:0007669"/>
    <property type="project" value="UniProtKB-KW"/>
</dbReference>
<evidence type="ECO:0000259" key="16">
    <source>
        <dbReference type="Pfam" id="PF00275"/>
    </source>
</evidence>
<comment type="caution">
    <text evidence="17">The sequence shown here is derived from an EMBL/GenBank/DDBJ whole genome shotgun (WGS) entry which is preliminary data.</text>
</comment>
<name>A0A0G1NPT5_9BACT</name>
<dbReference type="EC" id="2.5.1.7" evidence="11"/>
<dbReference type="SUPFAM" id="SSF55205">
    <property type="entry name" value="EPT/RTPC-like"/>
    <property type="match status" value="1"/>
</dbReference>
<keyword evidence="5 17" id="KW-0808">Transferase</keyword>
<dbReference type="Proteomes" id="UP000034107">
    <property type="component" value="Unassembled WGS sequence"/>
</dbReference>
<comment type="pathway">
    <text evidence="2">Cell wall biogenesis; peptidoglycan biosynthesis.</text>
</comment>
<dbReference type="GO" id="GO:0008760">
    <property type="term" value="F:UDP-N-acetylglucosamine 1-carboxyvinyltransferase activity"/>
    <property type="evidence" value="ECO:0007669"/>
    <property type="project" value="UniProtKB-EC"/>
</dbReference>
<keyword evidence="3" id="KW-0963">Cytoplasm</keyword>
<evidence type="ECO:0000256" key="1">
    <source>
        <dbReference type="ARBA" id="ARBA00004496"/>
    </source>
</evidence>
<dbReference type="GO" id="GO:0019277">
    <property type="term" value="P:UDP-N-acetylgalactosamine biosynthetic process"/>
    <property type="evidence" value="ECO:0007669"/>
    <property type="project" value="InterPro"/>
</dbReference>
<dbReference type="GO" id="GO:0071555">
    <property type="term" value="P:cell wall organization"/>
    <property type="evidence" value="ECO:0007669"/>
    <property type="project" value="UniProtKB-KW"/>
</dbReference>
<keyword evidence="6" id="KW-0133">Cell shape</keyword>
<dbReference type="GO" id="GO:0008360">
    <property type="term" value="P:regulation of cell shape"/>
    <property type="evidence" value="ECO:0007669"/>
    <property type="project" value="UniProtKB-KW"/>
</dbReference>
<dbReference type="PANTHER" id="PTHR43783">
    <property type="entry name" value="UDP-N-ACETYLGLUCOSAMINE 1-CARBOXYVINYLTRANSFERASE"/>
    <property type="match status" value="1"/>
</dbReference>
<protein>
    <recommendedName>
        <fullName evidence="12">UDP-N-acetylglucosamine 1-carboxyvinyltransferase</fullName>
        <ecNumber evidence="11">2.5.1.7</ecNumber>
    </recommendedName>
    <alternativeName>
        <fullName evidence="13">Enoylpyruvate transferase</fullName>
    </alternativeName>
    <alternativeName>
        <fullName evidence="14">UDP-N-acetylglucosamine enolpyruvyl transferase</fullName>
    </alternativeName>
</protein>
<evidence type="ECO:0000256" key="8">
    <source>
        <dbReference type="ARBA" id="ARBA00023306"/>
    </source>
</evidence>
<dbReference type="InterPro" id="IPR050068">
    <property type="entry name" value="MurA_subfamily"/>
</dbReference>
<evidence type="ECO:0000256" key="14">
    <source>
        <dbReference type="ARBA" id="ARBA00042842"/>
    </source>
</evidence>
<evidence type="ECO:0000256" key="12">
    <source>
        <dbReference type="ARBA" id="ARBA00039754"/>
    </source>
</evidence>
<dbReference type="InterPro" id="IPR013792">
    <property type="entry name" value="RNA3'P_cycl/enolpyr_Trfase_a/b"/>
</dbReference>
<evidence type="ECO:0000256" key="5">
    <source>
        <dbReference type="ARBA" id="ARBA00022679"/>
    </source>
</evidence>
<evidence type="ECO:0000256" key="15">
    <source>
        <dbReference type="ARBA" id="ARBA00047527"/>
    </source>
</evidence>
<dbReference type="GO" id="GO:0009252">
    <property type="term" value="P:peptidoglycan biosynthetic process"/>
    <property type="evidence" value="ECO:0007669"/>
    <property type="project" value="UniProtKB-KW"/>
</dbReference>
<dbReference type="InterPro" id="IPR001986">
    <property type="entry name" value="Enolpyruvate_Tfrase_dom"/>
</dbReference>
<dbReference type="NCBIfam" id="NF006873">
    <property type="entry name" value="PRK09369.1"/>
    <property type="match status" value="1"/>
</dbReference>